<feature type="repeat" description="TPR" evidence="1">
    <location>
        <begin position="344"/>
        <end position="377"/>
    </location>
</feature>
<evidence type="ECO:0000256" key="1">
    <source>
        <dbReference type="PROSITE-ProRule" id="PRU00339"/>
    </source>
</evidence>
<dbReference type="SUPFAM" id="SSF48452">
    <property type="entry name" value="TPR-like"/>
    <property type="match status" value="1"/>
</dbReference>
<gene>
    <name evidence="3" type="ordered locus">AM1_0991</name>
</gene>
<dbReference type="Pfam" id="PF13414">
    <property type="entry name" value="TPR_11"/>
    <property type="match status" value="1"/>
</dbReference>
<dbReference type="InterPro" id="IPR029044">
    <property type="entry name" value="Nucleotide-diphossugar_trans"/>
</dbReference>
<feature type="repeat" description="TPR" evidence="1">
    <location>
        <begin position="201"/>
        <end position="234"/>
    </location>
</feature>
<dbReference type="CAZy" id="GT2">
    <property type="family name" value="Glycosyltransferase Family 2"/>
</dbReference>
<keyword evidence="4" id="KW-1185">Reference proteome</keyword>
<protein>
    <submittedName>
        <fullName evidence="3">Glycosyl transferase, family 2:TPR repeat</fullName>
    </submittedName>
</protein>
<dbReference type="Gene3D" id="3.90.550.10">
    <property type="entry name" value="Spore Coat Polysaccharide Biosynthesis Protein SpsA, Chain A"/>
    <property type="match status" value="1"/>
</dbReference>
<proteinExistence type="predicted"/>
<dbReference type="STRING" id="329726.AM1_0991"/>
<dbReference type="eggNOG" id="COG0463">
    <property type="taxonomic scope" value="Bacteria"/>
</dbReference>
<dbReference type="Proteomes" id="UP000000268">
    <property type="component" value="Chromosome"/>
</dbReference>
<evidence type="ECO:0000313" key="3">
    <source>
        <dbReference type="EMBL" id="ABW26033.1"/>
    </source>
</evidence>
<reference evidence="3 4" key="1">
    <citation type="journal article" date="2008" name="Proc. Natl. Acad. Sci. U.S.A.">
        <title>Niche adaptation and genome expansion in the chlorophyll d-producing cyanobacterium Acaryochloris marina.</title>
        <authorList>
            <person name="Swingley W.D."/>
            <person name="Chen M."/>
            <person name="Cheung P.C."/>
            <person name="Conrad A.L."/>
            <person name="Dejesa L.C."/>
            <person name="Hao J."/>
            <person name="Honchak B.M."/>
            <person name="Karbach L.E."/>
            <person name="Kurdoglu A."/>
            <person name="Lahiri S."/>
            <person name="Mastrian S.D."/>
            <person name="Miyashita H."/>
            <person name="Page L."/>
            <person name="Ramakrishna P."/>
            <person name="Satoh S."/>
            <person name="Sattley W.M."/>
            <person name="Shimada Y."/>
            <person name="Taylor H.L."/>
            <person name="Tomo T."/>
            <person name="Tsuchiya T."/>
            <person name="Wang Z.T."/>
            <person name="Raymond J."/>
            <person name="Mimuro M."/>
            <person name="Blankenship R.E."/>
            <person name="Touchman J.W."/>
        </authorList>
    </citation>
    <scope>NUCLEOTIDE SEQUENCE [LARGE SCALE GENOMIC DNA]</scope>
    <source>
        <strain evidence="4">MBIC 11017</strain>
    </source>
</reference>
<dbReference type="Pfam" id="PF00535">
    <property type="entry name" value="Glycos_transf_2"/>
    <property type="match status" value="1"/>
</dbReference>
<name>B0C0Q9_ACAM1</name>
<dbReference type="PANTHER" id="PTHR43630">
    <property type="entry name" value="POLY-BETA-1,6-N-ACETYL-D-GLUCOSAMINE SYNTHASE"/>
    <property type="match status" value="1"/>
</dbReference>
<dbReference type="InterPro" id="IPR011990">
    <property type="entry name" value="TPR-like_helical_dom_sf"/>
</dbReference>
<dbReference type="SMART" id="SM00028">
    <property type="entry name" value="TPR"/>
    <property type="match status" value="5"/>
</dbReference>
<feature type="domain" description="Glycosyltransferase 2-like" evidence="2">
    <location>
        <begin position="4"/>
        <end position="159"/>
    </location>
</feature>
<dbReference type="Gene3D" id="1.25.40.10">
    <property type="entry name" value="Tetratricopeptide repeat domain"/>
    <property type="match status" value="3"/>
</dbReference>
<dbReference type="Pfam" id="PF13374">
    <property type="entry name" value="TPR_10"/>
    <property type="match status" value="1"/>
</dbReference>
<dbReference type="InterPro" id="IPR001173">
    <property type="entry name" value="Glyco_trans_2-like"/>
</dbReference>
<dbReference type="HOGENOM" id="CLU_023736_3_1_3"/>
<feature type="repeat" description="TPR" evidence="1">
    <location>
        <begin position="276"/>
        <end position="309"/>
    </location>
</feature>
<dbReference type="EMBL" id="CP000828">
    <property type="protein sequence ID" value="ABW26033.1"/>
    <property type="molecule type" value="Genomic_DNA"/>
</dbReference>
<evidence type="ECO:0000313" key="4">
    <source>
        <dbReference type="Proteomes" id="UP000000268"/>
    </source>
</evidence>
<dbReference type="RefSeq" id="WP_012161595.1">
    <property type="nucleotide sequence ID" value="NC_009925.1"/>
</dbReference>
<dbReference type="AlphaFoldDB" id="B0C0Q9"/>
<dbReference type="PROSITE" id="PS50005">
    <property type="entry name" value="TPR"/>
    <property type="match status" value="4"/>
</dbReference>
<keyword evidence="3" id="KW-0808">Transferase</keyword>
<accession>B0C0Q9</accession>
<dbReference type="SUPFAM" id="SSF53448">
    <property type="entry name" value="Nucleotide-diphospho-sugar transferases"/>
    <property type="match status" value="1"/>
</dbReference>
<sequence>MTLSLCMIVKNEAASLSRCLKSVEGWVDEMIIVDTGSTDNTPSIAQSFGAKVYNYAWNNDFAAARNFGLQYVQSDWVLVLDADEVLNPEVKPQLQGILQQENLLAVTLLRHEVGAQQSPYSLLSRLFRNHPHIRFQRPYHELIDDCVLALQKQESHWQVGHIPEVAIEHFGYQVDAIATRNKHQRACEIMAAALANNPNDAYLCSKLGALYVDMGQVEPGMHLLQQGLNLDPPEASIRYELHYHLGHTYARCQQAALALHHYQQAVQQKLPGLLKLGAYNNWANLLQDRGQYEQASQQYQQIIALQPDWAVGYYNLGLTRRAMGDLSGAIAAYRQAIQKQPDYAEAYQNLGVALFKQGQLQASQQAFSRAIALHRQHNNIAAAKQLQQGVAELGLPDFPYA</sequence>
<dbReference type="CDD" id="cd02511">
    <property type="entry name" value="Beta4Glucosyltransferase"/>
    <property type="match status" value="1"/>
</dbReference>
<dbReference type="GO" id="GO:0016740">
    <property type="term" value="F:transferase activity"/>
    <property type="evidence" value="ECO:0007669"/>
    <property type="project" value="UniProtKB-KW"/>
</dbReference>
<evidence type="ECO:0000259" key="2">
    <source>
        <dbReference type="Pfam" id="PF00535"/>
    </source>
</evidence>
<keyword evidence="1" id="KW-0802">TPR repeat</keyword>
<dbReference type="InterPro" id="IPR019734">
    <property type="entry name" value="TPR_rpt"/>
</dbReference>
<dbReference type="OrthoDB" id="9815923at2"/>
<dbReference type="PANTHER" id="PTHR43630:SF2">
    <property type="entry name" value="GLYCOSYLTRANSFERASE"/>
    <property type="match status" value="1"/>
</dbReference>
<feature type="repeat" description="TPR" evidence="1">
    <location>
        <begin position="310"/>
        <end position="343"/>
    </location>
</feature>
<organism evidence="3 4">
    <name type="scientific">Acaryochloris marina (strain MBIC 11017)</name>
    <dbReference type="NCBI Taxonomy" id="329726"/>
    <lineage>
        <taxon>Bacteria</taxon>
        <taxon>Bacillati</taxon>
        <taxon>Cyanobacteriota</taxon>
        <taxon>Cyanophyceae</taxon>
        <taxon>Acaryochloridales</taxon>
        <taxon>Acaryochloridaceae</taxon>
        <taxon>Acaryochloris</taxon>
    </lineage>
</organism>
<dbReference type="KEGG" id="amr:AM1_0991"/>
<dbReference type="eggNOG" id="COG0457">
    <property type="taxonomic scope" value="Bacteria"/>
</dbReference>